<organism evidence="1 2">
    <name type="scientific">Companilactobacillus ginsenosidimutans</name>
    <dbReference type="NCBI Taxonomy" id="1007676"/>
    <lineage>
        <taxon>Bacteria</taxon>
        <taxon>Bacillati</taxon>
        <taxon>Bacillota</taxon>
        <taxon>Bacilli</taxon>
        <taxon>Lactobacillales</taxon>
        <taxon>Lactobacillaceae</taxon>
        <taxon>Companilactobacillus</taxon>
    </lineage>
</organism>
<protein>
    <submittedName>
        <fullName evidence="1">Uncharacterized protein</fullName>
    </submittedName>
</protein>
<dbReference type="Proteomes" id="UP000036106">
    <property type="component" value="Chromosome"/>
</dbReference>
<accession>A0A0H4QJN7</accession>
<dbReference type="RefSeq" id="WP_048704444.1">
    <property type="nucleotide sequence ID" value="NZ_CP012034.1"/>
</dbReference>
<dbReference type="KEGG" id="lgn:ABM34_06690"/>
<evidence type="ECO:0000313" key="1">
    <source>
        <dbReference type="EMBL" id="AKP67256.1"/>
    </source>
</evidence>
<name>A0A0H4QJN7_9LACO</name>
<evidence type="ECO:0000313" key="2">
    <source>
        <dbReference type="Proteomes" id="UP000036106"/>
    </source>
</evidence>
<dbReference type="PATRIC" id="fig|1007676.4.peg.1333"/>
<sequence>MRKIDYKKYPRDMSFLIKEIVSEKGEFSRESLENNIRQLRGYRNIPSDKLQRLIFDDKLQLSFQGEDERESILDKLVIHYNEVTSDPIDFDNEPSQAHQHNVLIGFIRNLFN</sequence>
<proteinExistence type="predicted"/>
<dbReference type="EMBL" id="CP012034">
    <property type="protein sequence ID" value="AKP67256.1"/>
    <property type="molecule type" value="Genomic_DNA"/>
</dbReference>
<gene>
    <name evidence="1" type="ORF">ABM34_06690</name>
</gene>
<reference evidence="2" key="1">
    <citation type="submission" date="2015-07" db="EMBL/GenBank/DDBJ databases">
        <title>Lactobacillus ginsenosidimutans/EMML 3141/ whole genome sequencing.</title>
        <authorList>
            <person name="Kim M.K."/>
            <person name="Im W.-T."/>
            <person name="Srinivasan S."/>
            <person name="Lee J.-J."/>
        </authorList>
    </citation>
    <scope>NUCLEOTIDE SEQUENCE [LARGE SCALE GENOMIC DNA]</scope>
    <source>
        <strain evidence="2">EMML 3041</strain>
    </source>
</reference>
<keyword evidence="2" id="KW-1185">Reference proteome</keyword>
<dbReference type="AlphaFoldDB" id="A0A0H4QJN7"/>